<dbReference type="Proteomes" id="UP001497644">
    <property type="component" value="Chromosome 6"/>
</dbReference>
<evidence type="ECO:0000313" key="3">
    <source>
        <dbReference type="Proteomes" id="UP001497644"/>
    </source>
</evidence>
<feature type="compositionally biased region" description="Polar residues" evidence="1">
    <location>
        <begin position="22"/>
        <end position="33"/>
    </location>
</feature>
<reference evidence="2" key="1">
    <citation type="submission" date="2024-04" db="EMBL/GenBank/DDBJ databases">
        <authorList>
            <consortium name="Molecular Ecology Group"/>
        </authorList>
    </citation>
    <scope>NUCLEOTIDE SEQUENCE</scope>
</reference>
<gene>
    <name evidence="2" type="ORF">LPLAT_LOCUS11206</name>
</gene>
<feature type="region of interest" description="Disordered" evidence="1">
    <location>
        <begin position="15"/>
        <end position="34"/>
    </location>
</feature>
<accession>A0AAV2NYV9</accession>
<keyword evidence="3" id="KW-1185">Reference proteome</keyword>
<organism evidence="2 3">
    <name type="scientific">Lasius platythorax</name>
    <dbReference type="NCBI Taxonomy" id="488582"/>
    <lineage>
        <taxon>Eukaryota</taxon>
        <taxon>Metazoa</taxon>
        <taxon>Ecdysozoa</taxon>
        <taxon>Arthropoda</taxon>
        <taxon>Hexapoda</taxon>
        <taxon>Insecta</taxon>
        <taxon>Pterygota</taxon>
        <taxon>Neoptera</taxon>
        <taxon>Endopterygota</taxon>
        <taxon>Hymenoptera</taxon>
        <taxon>Apocrita</taxon>
        <taxon>Aculeata</taxon>
        <taxon>Formicoidea</taxon>
        <taxon>Formicidae</taxon>
        <taxon>Formicinae</taxon>
        <taxon>Lasius</taxon>
        <taxon>Lasius</taxon>
    </lineage>
</organism>
<name>A0AAV2NYV9_9HYME</name>
<proteinExistence type="predicted"/>
<protein>
    <submittedName>
        <fullName evidence="2">Uncharacterized protein</fullName>
    </submittedName>
</protein>
<dbReference type="EMBL" id="OZ034829">
    <property type="protein sequence ID" value="CAL1685790.1"/>
    <property type="molecule type" value="Genomic_DNA"/>
</dbReference>
<evidence type="ECO:0000313" key="2">
    <source>
        <dbReference type="EMBL" id="CAL1685790.1"/>
    </source>
</evidence>
<sequence length="99" mass="11125">MSNEAESFRRHMLRLHRGSQGGSFASRKSSSPNVGHGANALVLRSRFGAWTVCWWIEVPPRVRCVLHKVAARGAWSAFHGFTEKLAINLRLPGRWVCLV</sequence>
<evidence type="ECO:0000256" key="1">
    <source>
        <dbReference type="SAM" id="MobiDB-lite"/>
    </source>
</evidence>
<dbReference type="AlphaFoldDB" id="A0AAV2NYV9"/>